<accession>A0A085WUF1</accession>
<name>A0A085WUF1_9BACT</name>
<proteinExistence type="predicted"/>
<dbReference type="EMBL" id="JMCB01000002">
    <property type="protein sequence ID" value="KFE71314.1"/>
    <property type="molecule type" value="Genomic_DNA"/>
</dbReference>
<sequence>MAAVILEARCVAPFVVRLRFSDGQEGEANLKPCLFDWEAARVPELSSETRDWLRSPENFQTVRVDPATGTLAWGDRRPFSAYLLYWRVERHRVTAVIRSKDGAVLSTQALGGRHEAWTKGLTLGRAETNIVVVDQEGVAPHHARVTIGGGHHPRYFIEVVEGETAAGGTRSFTPGERWSVPARQPLRLEMGACTVEIE</sequence>
<evidence type="ECO:0000313" key="2">
    <source>
        <dbReference type="Proteomes" id="UP000028725"/>
    </source>
</evidence>
<dbReference type="SUPFAM" id="SSF143880">
    <property type="entry name" value="NE0471 N-terminal domain-like"/>
    <property type="match status" value="1"/>
</dbReference>
<evidence type="ECO:0000313" key="1">
    <source>
        <dbReference type="EMBL" id="KFE71314.1"/>
    </source>
</evidence>
<evidence type="ECO:0008006" key="3">
    <source>
        <dbReference type="Google" id="ProtNLM"/>
    </source>
</evidence>
<gene>
    <name evidence="1" type="ORF">DB31_3444</name>
</gene>
<dbReference type="InterPro" id="IPR036782">
    <property type="entry name" value="NE0471-like_N"/>
</dbReference>
<organism evidence="1 2">
    <name type="scientific">Hyalangium minutum</name>
    <dbReference type="NCBI Taxonomy" id="394096"/>
    <lineage>
        <taxon>Bacteria</taxon>
        <taxon>Pseudomonadati</taxon>
        <taxon>Myxococcota</taxon>
        <taxon>Myxococcia</taxon>
        <taxon>Myxococcales</taxon>
        <taxon>Cystobacterineae</taxon>
        <taxon>Archangiaceae</taxon>
        <taxon>Hyalangium</taxon>
    </lineage>
</organism>
<dbReference type="CDD" id="cd00060">
    <property type="entry name" value="FHA"/>
    <property type="match status" value="1"/>
</dbReference>
<keyword evidence="2" id="KW-1185">Reference proteome</keyword>
<dbReference type="AlphaFoldDB" id="A0A085WUF1"/>
<dbReference type="OrthoDB" id="9802153at2"/>
<reference evidence="1 2" key="1">
    <citation type="submission" date="2014-04" db="EMBL/GenBank/DDBJ databases">
        <title>Genome assembly of Hyalangium minutum DSM 14724.</title>
        <authorList>
            <person name="Sharma G."/>
            <person name="Subramanian S."/>
        </authorList>
    </citation>
    <scope>NUCLEOTIDE SEQUENCE [LARGE SCALE GENOMIC DNA]</scope>
    <source>
        <strain evidence="1 2">DSM 14724</strain>
    </source>
</reference>
<protein>
    <recommendedName>
        <fullName evidence="3">FHA domain-containing protein</fullName>
    </recommendedName>
</protein>
<dbReference type="Proteomes" id="UP000028725">
    <property type="component" value="Unassembled WGS sequence"/>
</dbReference>
<dbReference type="Gene3D" id="3.30.2020.10">
    <property type="entry name" value="NE0471-like N-terminal domain"/>
    <property type="match status" value="1"/>
</dbReference>
<comment type="caution">
    <text evidence="1">The sequence shown here is derived from an EMBL/GenBank/DDBJ whole genome shotgun (WGS) entry which is preliminary data.</text>
</comment>
<dbReference type="RefSeq" id="WP_044183134.1">
    <property type="nucleotide sequence ID" value="NZ_JMCB01000002.1"/>
</dbReference>